<sequence>MSREDEQRSSDNGRPVAQTAARGLRRGREPRFKRHNGGAAVTEDASEEQGRDAGEEKRERQRKMKEMRNRDGEDEIMRNREEIPRFSELEYLLIGLISTILAFLIPLLYIGDYICLGLETYLSSGTVQPFECCGIAYSVVFNEIFGIVEGLTTTVHSITATQKTVDGPSGKDWRGRRVVSFNNIPSSTRVAKAVGKVLPSLNGKLTGMSFHVPKVDVLRVGPMHKVVSSSLRGIS</sequence>
<evidence type="ECO:0000256" key="1">
    <source>
        <dbReference type="ARBA" id="ARBA00004869"/>
    </source>
</evidence>
<name>A0AAP0ITH8_9MAGN</name>
<comment type="caution">
    <text evidence="10">The sequence shown here is derived from an EMBL/GenBank/DDBJ whole genome shotgun (WGS) entry which is preliminary data.</text>
</comment>
<dbReference type="GO" id="GO:0004365">
    <property type="term" value="F:glyceraldehyde-3-phosphate dehydrogenase (NAD+) (phosphorylating) activity"/>
    <property type="evidence" value="ECO:0007669"/>
    <property type="project" value="UniProtKB-EC"/>
</dbReference>
<dbReference type="AlphaFoldDB" id="A0AAP0ITH8"/>
<comment type="similarity">
    <text evidence="2">Belongs to the glyceraldehyde-3-phosphate dehydrogenase family.</text>
</comment>
<proteinExistence type="inferred from homology"/>
<dbReference type="PANTHER" id="PTHR10836">
    <property type="entry name" value="GLYCERALDEHYDE 3-PHOSPHATE DEHYDROGENASE"/>
    <property type="match status" value="1"/>
</dbReference>
<keyword evidence="8" id="KW-0812">Transmembrane</keyword>
<evidence type="ECO:0000256" key="8">
    <source>
        <dbReference type="SAM" id="Phobius"/>
    </source>
</evidence>
<evidence type="ECO:0000313" key="11">
    <source>
        <dbReference type="Proteomes" id="UP001420932"/>
    </source>
</evidence>
<evidence type="ECO:0000256" key="5">
    <source>
        <dbReference type="ARBA" id="ARBA00023027"/>
    </source>
</evidence>
<accession>A0AAP0ITH8</accession>
<feature type="domain" description="Glyceraldehyde 3-phosphate dehydrogenase catalytic" evidence="9">
    <location>
        <begin position="140"/>
        <end position="217"/>
    </location>
</feature>
<keyword evidence="11" id="KW-1185">Reference proteome</keyword>
<feature type="compositionally biased region" description="Basic and acidic residues" evidence="7">
    <location>
        <begin position="48"/>
        <end position="73"/>
    </location>
</feature>
<keyword evidence="5" id="KW-0520">NAD</keyword>
<feature type="region of interest" description="Disordered" evidence="7">
    <location>
        <begin position="1"/>
        <end position="73"/>
    </location>
</feature>
<dbReference type="EC" id="1.2.1.12" evidence="3"/>
<evidence type="ECO:0000256" key="7">
    <source>
        <dbReference type="SAM" id="MobiDB-lite"/>
    </source>
</evidence>
<keyword evidence="8" id="KW-0472">Membrane</keyword>
<keyword evidence="4" id="KW-0560">Oxidoreductase</keyword>
<dbReference type="Pfam" id="PF02800">
    <property type="entry name" value="Gp_dh_C"/>
    <property type="match status" value="1"/>
</dbReference>
<evidence type="ECO:0000313" key="10">
    <source>
        <dbReference type="EMBL" id="KAK9121498.1"/>
    </source>
</evidence>
<dbReference type="GO" id="GO:0006096">
    <property type="term" value="P:glycolytic process"/>
    <property type="evidence" value="ECO:0007669"/>
    <property type="project" value="UniProtKB-KW"/>
</dbReference>
<dbReference type="Gene3D" id="3.30.360.10">
    <property type="entry name" value="Dihydrodipicolinate Reductase, domain 2"/>
    <property type="match status" value="1"/>
</dbReference>
<feature type="compositionally biased region" description="Basic and acidic residues" evidence="7">
    <location>
        <begin position="1"/>
        <end position="11"/>
    </location>
</feature>
<keyword evidence="8" id="KW-1133">Transmembrane helix</keyword>
<evidence type="ECO:0000256" key="6">
    <source>
        <dbReference type="ARBA" id="ARBA00023152"/>
    </source>
</evidence>
<comment type="pathway">
    <text evidence="1">Carbohydrate degradation; glycolysis; pyruvate from D-glyceraldehyde 3-phosphate: step 1/5.</text>
</comment>
<reference evidence="10 11" key="1">
    <citation type="submission" date="2024-01" db="EMBL/GenBank/DDBJ databases">
        <title>Genome assemblies of Stephania.</title>
        <authorList>
            <person name="Yang L."/>
        </authorList>
    </citation>
    <scope>NUCLEOTIDE SEQUENCE [LARGE SCALE GENOMIC DNA]</scope>
    <source>
        <strain evidence="10">YNDBR</strain>
        <tissue evidence="10">Leaf</tissue>
    </source>
</reference>
<organism evidence="10 11">
    <name type="scientific">Stephania yunnanensis</name>
    <dbReference type="NCBI Taxonomy" id="152371"/>
    <lineage>
        <taxon>Eukaryota</taxon>
        <taxon>Viridiplantae</taxon>
        <taxon>Streptophyta</taxon>
        <taxon>Embryophyta</taxon>
        <taxon>Tracheophyta</taxon>
        <taxon>Spermatophyta</taxon>
        <taxon>Magnoliopsida</taxon>
        <taxon>Ranunculales</taxon>
        <taxon>Menispermaceae</taxon>
        <taxon>Menispermoideae</taxon>
        <taxon>Cissampelideae</taxon>
        <taxon>Stephania</taxon>
    </lineage>
</organism>
<feature type="transmembrane region" description="Helical" evidence="8">
    <location>
        <begin position="89"/>
        <end position="110"/>
    </location>
</feature>
<dbReference type="PANTHER" id="PTHR10836:SF112">
    <property type="entry name" value="GLYCERALDEHYDE-3-PHOSPHATE DEHYDROGENASE GAPC1, CYTOSOLIC-RELATED"/>
    <property type="match status" value="1"/>
</dbReference>
<dbReference type="Proteomes" id="UP001420932">
    <property type="component" value="Unassembled WGS sequence"/>
</dbReference>
<evidence type="ECO:0000259" key="9">
    <source>
        <dbReference type="Pfam" id="PF02800"/>
    </source>
</evidence>
<evidence type="ECO:0000256" key="2">
    <source>
        <dbReference type="ARBA" id="ARBA00007406"/>
    </source>
</evidence>
<evidence type="ECO:0000256" key="3">
    <source>
        <dbReference type="ARBA" id="ARBA00013119"/>
    </source>
</evidence>
<dbReference type="SUPFAM" id="SSF55347">
    <property type="entry name" value="Glyceraldehyde-3-phosphate dehydrogenase-like, C-terminal domain"/>
    <property type="match status" value="1"/>
</dbReference>
<dbReference type="InterPro" id="IPR020831">
    <property type="entry name" value="GlycerAld/Erythrose_P_DH"/>
</dbReference>
<evidence type="ECO:0000256" key="4">
    <source>
        <dbReference type="ARBA" id="ARBA00023002"/>
    </source>
</evidence>
<gene>
    <name evidence="10" type="ORF">Syun_019115</name>
</gene>
<dbReference type="GO" id="GO:0005829">
    <property type="term" value="C:cytosol"/>
    <property type="evidence" value="ECO:0007669"/>
    <property type="project" value="TreeGrafter"/>
</dbReference>
<keyword evidence="6" id="KW-0324">Glycolysis</keyword>
<protein>
    <recommendedName>
        <fullName evidence="3">glyceraldehyde-3-phosphate dehydrogenase (phosphorylating)</fullName>
        <ecNumber evidence="3">1.2.1.12</ecNumber>
    </recommendedName>
</protein>
<dbReference type="InterPro" id="IPR020829">
    <property type="entry name" value="GlycerAld_3-P_DH_cat"/>
</dbReference>
<dbReference type="PRINTS" id="PR00078">
    <property type="entry name" value="G3PDHDRGNASE"/>
</dbReference>
<dbReference type="EMBL" id="JBBNAF010000008">
    <property type="protein sequence ID" value="KAK9121498.1"/>
    <property type="molecule type" value="Genomic_DNA"/>
</dbReference>